<protein>
    <submittedName>
        <fullName evidence="5">Oxidoreductase, 2-nitropropane dioxygenase family protein</fullName>
    </submittedName>
</protein>
<evidence type="ECO:0000313" key="6">
    <source>
        <dbReference type="Proteomes" id="UP000199147"/>
    </source>
</evidence>
<evidence type="ECO:0000313" key="5">
    <source>
        <dbReference type="EMBL" id="CRZ17048.1"/>
    </source>
</evidence>
<sequence length="326" mass="33855">MDLADRLKLDVPVAQAGMGGGIVGAALAAAVSAAGGLGTLGLLPPRQLQTAIATVRERVPDRAVAVNLLMPFTRRPHIEVCLQARIDIAVMAFAIDRALIRRLSEGGIFVMVMVGTEKQAAEALAYGADGLIAQGREAGGHLVGTVDQADFLPKALALAGSRPVFAAGGIATAADTRAALGAGAAGVVAGTRFLLTHESGAHPVYRQRIIDADKTIETTAFGLSWPARHRVIPNAATRHWCHADGSARGLPAAINKYSAPLSRIPDRGDGALLRLQHPALPFLTPITLTAHMPAEWADRAALYAGETALRLDRVTSAAQAVADLAP</sequence>
<keyword evidence="4" id="KW-0812">Transmembrane</keyword>
<dbReference type="Proteomes" id="UP000199147">
    <property type="component" value="Unassembled WGS sequence"/>
</dbReference>
<dbReference type="AlphaFoldDB" id="A0A0H5RSX7"/>
<dbReference type="PANTHER" id="PTHR32332">
    <property type="entry name" value="2-NITROPROPANE DIOXYGENASE"/>
    <property type="match status" value="1"/>
</dbReference>
<organism evidence="5 6">
    <name type="scientific">Mycolicibacterium neworleansense</name>
    <dbReference type="NCBI Taxonomy" id="146018"/>
    <lineage>
        <taxon>Bacteria</taxon>
        <taxon>Bacillati</taxon>
        <taxon>Actinomycetota</taxon>
        <taxon>Actinomycetes</taxon>
        <taxon>Mycobacteriales</taxon>
        <taxon>Mycobacteriaceae</taxon>
        <taxon>Mycolicibacterium</taxon>
    </lineage>
</organism>
<keyword evidence="3" id="KW-0560">Oxidoreductase</keyword>
<dbReference type="STRING" id="146018.BN2156_03927"/>
<keyword evidence="2" id="KW-0288">FMN</keyword>
<dbReference type="CDD" id="cd04730">
    <property type="entry name" value="NPD_like"/>
    <property type="match status" value="1"/>
</dbReference>
<dbReference type="GO" id="GO:0018580">
    <property type="term" value="F:nitronate monooxygenase activity"/>
    <property type="evidence" value="ECO:0007669"/>
    <property type="project" value="InterPro"/>
</dbReference>
<keyword evidence="6" id="KW-1185">Reference proteome</keyword>
<dbReference type="RefSeq" id="WP_090516616.1">
    <property type="nucleotide sequence ID" value="NZ_CWKH01000002.1"/>
</dbReference>
<dbReference type="InterPro" id="IPR004136">
    <property type="entry name" value="NMO"/>
</dbReference>
<dbReference type="OrthoDB" id="9778912at2"/>
<dbReference type="Pfam" id="PF03060">
    <property type="entry name" value="NMO"/>
    <property type="match status" value="1"/>
</dbReference>
<dbReference type="EMBL" id="CWKH01000002">
    <property type="protein sequence ID" value="CRZ17048.1"/>
    <property type="molecule type" value="Genomic_DNA"/>
</dbReference>
<keyword evidence="1" id="KW-0285">Flavoprotein</keyword>
<keyword evidence="5" id="KW-0223">Dioxygenase</keyword>
<gene>
    <name evidence="5" type="ORF">BN2156_03927</name>
</gene>
<name>A0A0H5RSX7_9MYCO</name>
<evidence type="ECO:0000256" key="4">
    <source>
        <dbReference type="SAM" id="Phobius"/>
    </source>
</evidence>
<dbReference type="InterPro" id="IPR013785">
    <property type="entry name" value="Aldolase_TIM"/>
</dbReference>
<evidence type="ECO:0000256" key="3">
    <source>
        <dbReference type="ARBA" id="ARBA00023002"/>
    </source>
</evidence>
<keyword evidence="4" id="KW-1133">Transmembrane helix</keyword>
<keyword evidence="4" id="KW-0472">Membrane</keyword>
<proteinExistence type="predicted"/>
<dbReference type="SUPFAM" id="SSF51412">
    <property type="entry name" value="Inosine monophosphate dehydrogenase (IMPDH)"/>
    <property type="match status" value="1"/>
</dbReference>
<reference evidence="6" key="1">
    <citation type="submission" date="2015-07" db="EMBL/GenBank/DDBJ databases">
        <authorList>
            <person name="Urmite Genomes"/>
        </authorList>
    </citation>
    <scope>NUCLEOTIDE SEQUENCE [LARGE SCALE GENOMIC DNA]</scope>
    <source>
        <strain evidence="6">type strain: ATCC 49404</strain>
    </source>
</reference>
<dbReference type="GO" id="GO:0051213">
    <property type="term" value="F:dioxygenase activity"/>
    <property type="evidence" value="ECO:0007669"/>
    <property type="project" value="UniProtKB-KW"/>
</dbReference>
<evidence type="ECO:0000256" key="2">
    <source>
        <dbReference type="ARBA" id="ARBA00022643"/>
    </source>
</evidence>
<feature type="transmembrane region" description="Helical" evidence="4">
    <location>
        <begin position="20"/>
        <end position="43"/>
    </location>
</feature>
<accession>A0A0H5RSX7</accession>
<dbReference type="Gene3D" id="3.20.20.70">
    <property type="entry name" value="Aldolase class I"/>
    <property type="match status" value="1"/>
</dbReference>
<evidence type="ECO:0000256" key="1">
    <source>
        <dbReference type="ARBA" id="ARBA00022630"/>
    </source>
</evidence>